<feature type="domain" description="Pectinesterase inhibitor" evidence="9">
    <location>
        <begin position="74"/>
        <end position="227"/>
    </location>
</feature>
<dbReference type="NCBIfam" id="TIGR01614">
    <property type="entry name" value="PME_inhib"/>
    <property type="match status" value="1"/>
</dbReference>
<dbReference type="Gene3D" id="1.20.140.40">
    <property type="entry name" value="Invertase/pectin methylesterase inhibitor family protein"/>
    <property type="match status" value="1"/>
</dbReference>
<dbReference type="EC" id="3.1.1.11" evidence="3"/>
<dbReference type="InterPro" id="IPR006501">
    <property type="entry name" value="Pectinesterase_inhib_dom"/>
</dbReference>
<keyword evidence="6" id="KW-0325">Glycoprotein</keyword>
<dbReference type="InterPro" id="IPR051955">
    <property type="entry name" value="PME_Inhibitor"/>
</dbReference>
<keyword evidence="8" id="KW-0812">Transmembrane</keyword>
<dbReference type="GO" id="GO:0030599">
    <property type="term" value="F:pectinesterase activity"/>
    <property type="evidence" value="ECO:0007669"/>
    <property type="project" value="UniProtKB-EC"/>
</dbReference>
<dbReference type="SMART" id="SM00856">
    <property type="entry name" value="PMEI"/>
    <property type="match status" value="1"/>
</dbReference>
<keyword evidence="8" id="KW-0472">Membrane</keyword>
<sequence length="243" mass="26332">MNSSKFVHGYGKVSDHLEDQPSFPRAPNRKPLVAFISVLAILFLTLSVGVTLGALIHHNSNSAPRSTPSTANSGIAASIRTVCNVTRFPASCYSSISSLTTPLQNPNDPESILKLSLRVSHDELSKLSSSLRILASTSNSSALPDCKDQIDDALSRLNDSLSAMDVSPGDKALTDVKINDIQTWISAAMTDQETCLDGLEETESAALREMKGKMQRSREYTSNSLAIVANIRILLQRFNMSLH</sequence>
<dbReference type="EMBL" id="JAWXYG010000012">
    <property type="protein sequence ID" value="KAK4257181.1"/>
    <property type="molecule type" value="Genomic_DNA"/>
</dbReference>
<comment type="caution">
    <text evidence="10">The sequence shown here is derived from an EMBL/GenBank/DDBJ whole genome shotgun (WGS) entry which is preliminary data.</text>
</comment>
<feature type="transmembrane region" description="Helical" evidence="8">
    <location>
        <begin position="32"/>
        <end position="56"/>
    </location>
</feature>
<evidence type="ECO:0000256" key="7">
    <source>
        <dbReference type="ARBA" id="ARBA00038471"/>
    </source>
</evidence>
<keyword evidence="8" id="KW-1133">Transmembrane helix</keyword>
<dbReference type="PANTHER" id="PTHR31080:SF303">
    <property type="entry name" value="PECTINESTERASE 1-LIKE"/>
    <property type="match status" value="1"/>
</dbReference>
<keyword evidence="5" id="KW-1015">Disulfide bond</keyword>
<dbReference type="FunFam" id="1.20.140.40:FF:000010">
    <property type="entry name" value="Pectinesterase"/>
    <property type="match status" value="1"/>
</dbReference>
<protein>
    <recommendedName>
        <fullName evidence="3">pectinesterase</fullName>
        <ecNumber evidence="3">3.1.1.11</ecNumber>
    </recommendedName>
</protein>
<comment type="similarity">
    <text evidence="7">Belongs to the PMEI family.</text>
</comment>
<evidence type="ECO:0000256" key="3">
    <source>
        <dbReference type="ARBA" id="ARBA00013229"/>
    </source>
</evidence>
<evidence type="ECO:0000256" key="4">
    <source>
        <dbReference type="ARBA" id="ARBA00022729"/>
    </source>
</evidence>
<dbReference type="Proteomes" id="UP001293593">
    <property type="component" value="Unassembled WGS sequence"/>
</dbReference>
<name>A0AAE1ITB8_9FABA</name>
<evidence type="ECO:0000313" key="10">
    <source>
        <dbReference type="EMBL" id="KAK4257181.1"/>
    </source>
</evidence>
<proteinExistence type="inferred from homology"/>
<reference evidence="10" key="1">
    <citation type="submission" date="2023-10" db="EMBL/GenBank/DDBJ databases">
        <title>Chromosome-level genome of the transformable northern wattle, Acacia crassicarpa.</title>
        <authorList>
            <person name="Massaro I."/>
            <person name="Sinha N.R."/>
            <person name="Poethig S."/>
            <person name="Leichty A.R."/>
        </authorList>
    </citation>
    <scope>NUCLEOTIDE SEQUENCE</scope>
    <source>
        <strain evidence="10">Acra3RX</strain>
        <tissue evidence="10">Leaf</tissue>
    </source>
</reference>
<evidence type="ECO:0000256" key="8">
    <source>
        <dbReference type="SAM" id="Phobius"/>
    </source>
</evidence>
<accession>A0AAE1ITB8</accession>
<evidence type="ECO:0000256" key="6">
    <source>
        <dbReference type="ARBA" id="ARBA00023180"/>
    </source>
</evidence>
<dbReference type="InterPro" id="IPR035513">
    <property type="entry name" value="Invertase/methylesterase_inhib"/>
</dbReference>
<keyword evidence="11" id="KW-1185">Reference proteome</keyword>
<organism evidence="10 11">
    <name type="scientific">Acacia crassicarpa</name>
    <name type="common">northern wattle</name>
    <dbReference type="NCBI Taxonomy" id="499986"/>
    <lineage>
        <taxon>Eukaryota</taxon>
        <taxon>Viridiplantae</taxon>
        <taxon>Streptophyta</taxon>
        <taxon>Embryophyta</taxon>
        <taxon>Tracheophyta</taxon>
        <taxon>Spermatophyta</taxon>
        <taxon>Magnoliopsida</taxon>
        <taxon>eudicotyledons</taxon>
        <taxon>Gunneridae</taxon>
        <taxon>Pentapetalae</taxon>
        <taxon>rosids</taxon>
        <taxon>fabids</taxon>
        <taxon>Fabales</taxon>
        <taxon>Fabaceae</taxon>
        <taxon>Caesalpinioideae</taxon>
        <taxon>mimosoid clade</taxon>
        <taxon>Acacieae</taxon>
        <taxon>Acacia</taxon>
    </lineage>
</organism>
<comment type="similarity">
    <text evidence="2">In the C-terminal section; belongs to the pectinesterase family.</text>
</comment>
<dbReference type="CDD" id="cd15798">
    <property type="entry name" value="PMEI-like_3"/>
    <property type="match status" value="1"/>
</dbReference>
<dbReference type="AlphaFoldDB" id="A0AAE1ITB8"/>
<comment type="similarity">
    <text evidence="1">In the N-terminal section; belongs to the PMEI family.</text>
</comment>
<gene>
    <name evidence="10" type="ORF">QN277_006803</name>
</gene>
<dbReference type="GO" id="GO:0004857">
    <property type="term" value="F:enzyme inhibitor activity"/>
    <property type="evidence" value="ECO:0007669"/>
    <property type="project" value="InterPro"/>
</dbReference>
<dbReference type="Pfam" id="PF04043">
    <property type="entry name" value="PMEI"/>
    <property type="match status" value="1"/>
</dbReference>
<evidence type="ECO:0000256" key="2">
    <source>
        <dbReference type="ARBA" id="ARBA00007786"/>
    </source>
</evidence>
<dbReference type="PANTHER" id="PTHR31080">
    <property type="entry name" value="PECTINESTERASE INHIBITOR-LIKE"/>
    <property type="match status" value="1"/>
</dbReference>
<evidence type="ECO:0000256" key="5">
    <source>
        <dbReference type="ARBA" id="ARBA00023157"/>
    </source>
</evidence>
<dbReference type="SUPFAM" id="SSF101148">
    <property type="entry name" value="Plant invertase/pectin methylesterase inhibitor"/>
    <property type="match status" value="1"/>
</dbReference>
<evidence type="ECO:0000313" key="11">
    <source>
        <dbReference type="Proteomes" id="UP001293593"/>
    </source>
</evidence>
<keyword evidence="4" id="KW-0732">Signal</keyword>
<evidence type="ECO:0000259" key="9">
    <source>
        <dbReference type="SMART" id="SM00856"/>
    </source>
</evidence>
<evidence type="ECO:0000256" key="1">
    <source>
        <dbReference type="ARBA" id="ARBA00006027"/>
    </source>
</evidence>